<keyword evidence="4" id="KW-1185">Reference proteome</keyword>
<dbReference type="SUPFAM" id="SSF52402">
    <property type="entry name" value="Adenine nucleotide alpha hydrolases-like"/>
    <property type="match status" value="2"/>
</dbReference>
<dbReference type="Proteomes" id="UP000675880">
    <property type="component" value="Unassembled WGS sequence"/>
</dbReference>
<evidence type="ECO:0000259" key="2">
    <source>
        <dbReference type="Pfam" id="PF00582"/>
    </source>
</evidence>
<dbReference type="CDD" id="cd00293">
    <property type="entry name" value="USP-like"/>
    <property type="match status" value="2"/>
</dbReference>
<sequence>MKVLIATDGSKYGKWATEWVARMPLADKPEVTLLHVTDVEALRAPFMFQPVVIGNEPFIQEEIKRIEARAKTTMAEAKAQMAALKLKGKLVSERGAAGPTILEAAPKRDGLLAIGSRGLDALDRLMLGSVSTQVTLHAPCSVLIVKEEPRPLTRILFAADGSKASEKALRFLLTKIQPEAREGLEPIDVVVMHAMPFLKYPEVKEAGARLVEQCANKLIKAGYVVDEVVQLGKPADEILKVASKKKVDLIVTGAKGMGAVARFLLGSVSTKVVQHSHCSVLVVR</sequence>
<name>A0ABN7LLP9_9BACT</name>
<dbReference type="Gene3D" id="3.40.50.620">
    <property type="entry name" value="HUPs"/>
    <property type="match status" value="2"/>
</dbReference>
<feature type="domain" description="UspA" evidence="2">
    <location>
        <begin position="2"/>
        <end position="146"/>
    </location>
</feature>
<evidence type="ECO:0000313" key="3">
    <source>
        <dbReference type="EMBL" id="CAE6757904.1"/>
    </source>
</evidence>
<dbReference type="PANTHER" id="PTHR31964">
    <property type="entry name" value="ADENINE NUCLEOTIDE ALPHA HYDROLASES-LIKE SUPERFAMILY PROTEIN"/>
    <property type="match status" value="1"/>
</dbReference>
<dbReference type="InterPro" id="IPR006016">
    <property type="entry name" value="UspA"/>
</dbReference>
<proteinExistence type="inferred from homology"/>
<dbReference type="PANTHER" id="PTHR31964:SF113">
    <property type="entry name" value="USPA DOMAIN-CONTAINING PROTEIN"/>
    <property type="match status" value="1"/>
</dbReference>
<dbReference type="EMBL" id="CAJNBJ010000016">
    <property type="protein sequence ID" value="CAE6757904.1"/>
    <property type="molecule type" value="Genomic_DNA"/>
</dbReference>
<dbReference type="PRINTS" id="PR01438">
    <property type="entry name" value="UNVRSLSTRESS"/>
</dbReference>
<evidence type="ECO:0000313" key="4">
    <source>
        <dbReference type="Proteomes" id="UP000675880"/>
    </source>
</evidence>
<comment type="similarity">
    <text evidence="1">Belongs to the universal stress protein A family.</text>
</comment>
<protein>
    <recommendedName>
        <fullName evidence="2">UspA domain-containing protein</fullName>
    </recommendedName>
</protein>
<organism evidence="3 4">
    <name type="scientific">Nitrospira defluvii</name>
    <dbReference type="NCBI Taxonomy" id="330214"/>
    <lineage>
        <taxon>Bacteria</taxon>
        <taxon>Pseudomonadati</taxon>
        <taxon>Nitrospirota</taxon>
        <taxon>Nitrospiria</taxon>
        <taxon>Nitrospirales</taxon>
        <taxon>Nitrospiraceae</taxon>
        <taxon>Nitrospira</taxon>
    </lineage>
</organism>
<feature type="domain" description="UspA" evidence="2">
    <location>
        <begin position="153"/>
        <end position="284"/>
    </location>
</feature>
<dbReference type="InterPro" id="IPR014729">
    <property type="entry name" value="Rossmann-like_a/b/a_fold"/>
</dbReference>
<accession>A0ABN7LLP9</accession>
<dbReference type="RefSeq" id="WP_213042651.1">
    <property type="nucleotide sequence ID" value="NZ_CAJNBJ010000016.1"/>
</dbReference>
<reference evidence="3 4" key="1">
    <citation type="submission" date="2021-02" db="EMBL/GenBank/DDBJ databases">
        <authorList>
            <person name="Han P."/>
        </authorList>
    </citation>
    <scope>NUCLEOTIDE SEQUENCE [LARGE SCALE GENOMIC DNA]</scope>
    <source>
        <strain evidence="3">Candidatus Nitrospira sp. ZN2</strain>
    </source>
</reference>
<dbReference type="Pfam" id="PF00582">
    <property type="entry name" value="Usp"/>
    <property type="match status" value="2"/>
</dbReference>
<dbReference type="InterPro" id="IPR006015">
    <property type="entry name" value="Universal_stress_UspA"/>
</dbReference>
<evidence type="ECO:0000256" key="1">
    <source>
        <dbReference type="ARBA" id="ARBA00008791"/>
    </source>
</evidence>
<comment type="caution">
    <text evidence="3">The sequence shown here is derived from an EMBL/GenBank/DDBJ whole genome shotgun (WGS) entry which is preliminary data.</text>
</comment>
<gene>
    <name evidence="3" type="ORF">NSPZN2_30497</name>
</gene>